<dbReference type="InterPro" id="IPR045584">
    <property type="entry name" value="Pilin-like"/>
</dbReference>
<dbReference type="Proteomes" id="UP001595453">
    <property type="component" value="Unassembled WGS sequence"/>
</dbReference>
<keyword evidence="3" id="KW-1003">Cell membrane</keyword>
<gene>
    <name evidence="12" type="primary">gspI</name>
    <name evidence="12" type="ORF">ACFOEE_20110</name>
</gene>
<dbReference type="Gene3D" id="3.30.1300.30">
    <property type="entry name" value="GSPII I/J protein-like"/>
    <property type="match status" value="1"/>
</dbReference>
<feature type="chain" id="PRO_5045730355" description="Type II secretion system protein I" evidence="10">
    <location>
        <begin position="24"/>
        <end position="126"/>
    </location>
</feature>
<keyword evidence="6" id="KW-0812">Transmembrane</keyword>
<dbReference type="SUPFAM" id="SSF54523">
    <property type="entry name" value="Pili subunits"/>
    <property type="match status" value="1"/>
</dbReference>
<comment type="similarity">
    <text evidence="2 9">Belongs to the GSP I family.</text>
</comment>
<evidence type="ECO:0000256" key="7">
    <source>
        <dbReference type="ARBA" id="ARBA00022989"/>
    </source>
</evidence>
<keyword evidence="13" id="KW-1185">Reference proteome</keyword>
<dbReference type="Pfam" id="PF07963">
    <property type="entry name" value="N_methyl"/>
    <property type="match status" value="1"/>
</dbReference>
<keyword evidence="5 9" id="KW-0997">Cell inner membrane</keyword>
<accession>A0ABV7CQJ2</accession>
<keyword evidence="4 9" id="KW-0488">Methylation</keyword>
<dbReference type="PANTHER" id="PTHR38779">
    <property type="entry name" value="TYPE II SECRETION SYSTEM PROTEIN I-RELATED"/>
    <property type="match status" value="1"/>
</dbReference>
<evidence type="ECO:0000256" key="10">
    <source>
        <dbReference type="SAM" id="SignalP"/>
    </source>
</evidence>
<comment type="subcellular location">
    <subcellularLocation>
        <location evidence="1 9">Cell inner membrane</location>
        <topology evidence="1 9">Single-pass membrane protein</topology>
    </subcellularLocation>
</comment>
<dbReference type="InterPro" id="IPR003413">
    <property type="entry name" value="T2SS_GspI_C"/>
</dbReference>
<organism evidence="12 13">
    <name type="scientific">Pseudoalteromonas fenneropenaei</name>
    <dbReference type="NCBI Taxonomy" id="1737459"/>
    <lineage>
        <taxon>Bacteria</taxon>
        <taxon>Pseudomonadati</taxon>
        <taxon>Pseudomonadota</taxon>
        <taxon>Gammaproteobacteria</taxon>
        <taxon>Alteromonadales</taxon>
        <taxon>Pseudoalteromonadaceae</taxon>
        <taxon>Pseudoalteromonas</taxon>
    </lineage>
</organism>
<keyword evidence="8" id="KW-0472">Membrane</keyword>
<evidence type="ECO:0000313" key="12">
    <source>
        <dbReference type="EMBL" id="MFC3034816.1"/>
    </source>
</evidence>
<protein>
    <recommendedName>
        <fullName evidence="9">Type II secretion system protein I</fullName>
        <shortName evidence="9">T2SS minor pseudopilin I</shortName>
    </recommendedName>
</protein>
<evidence type="ECO:0000256" key="4">
    <source>
        <dbReference type="ARBA" id="ARBA00022481"/>
    </source>
</evidence>
<feature type="domain" description="Type II secretion system protein GspI C-terminal" evidence="11">
    <location>
        <begin position="42"/>
        <end position="119"/>
    </location>
</feature>
<keyword evidence="7" id="KW-1133">Transmembrane helix</keyword>
<dbReference type="NCBIfam" id="TIGR01707">
    <property type="entry name" value="gspI"/>
    <property type="match status" value="1"/>
</dbReference>
<evidence type="ECO:0000256" key="6">
    <source>
        <dbReference type="ARBA" id="ARBA00022692"/>
    </source>
</evidence>
<comment type="PTM">
    <text evidence="9">Cleaved by prepilin peptidase.</text>
</comment>
<dbReference type="InterPro" id="IPR010052">
    <property type="entry name" value="T2SS_protein-GspI"/>
</dbReference>
<feature type="signal peptide" evidence="10">
    <location>
        <begin position="1"/>
        <end position="23"/>
    </location>
</feature>
<comment type="caution">
    <text evidence="12">The sequence shown here is derived from an EMBL/GenBank/DDBJ whole genome shotgun (WGS) entry which is preliminary data.</text>
</comment>
<name>A0ABV7CQJ2_9GAMM</name>
<evidence type="ECO:0000256" key="8">
    <source>
        <dbReference type="ARBA" id="ARBA00023136"/>
    </source>
</evidence>
<evidence type="ECO:0000256" key="1">
    <source>
        <dbReference type="ARBA" id="ARBA00004377"/>
    </source>
</evidence>
<proteinExistence type="inferred from homology"/>
<dbReference type="EMBL" id="JBHRSD010000048">
    <property type="protein sequence ID" value="MFC3034816.1"/>
    <property type="molecule type" value="Genomic_DNA"/>
</dbReference>
<comment type="function">
    <text evidence="9">Component of the type II secretion system required for the energy-dependent secretion of extracellular factors such as proteases and toxins from the periplasm.</text>
</comment>
<sequence>MRNRASGFTLLEVMVALSICALAGIAAMQATGDHIVHISTIESQTYASWVAENRLATMRAEGEQWDGKNGEKGEEELAGQTWYWQQVVTTTQAADFVKVTVNVYRDEAQQYLEYDLTTFMFKEAGR</sequence>
<reference evidence="13" key="1">
    <citation type="journal article" date="2019" name="Int. J. Syst. Evol. Microbiol.">
        <title>The Global Catalogue of Microorganisms (GCM) 10K type strain sequencing project: providing services to taxonomists for standard genome sequencing and annotation.</title>
        <authorList>
            <consortium name="The Broad Institute Genomics Platform"/>
            <consortium name="The Broad Institute Genome Sequencing Center for Infectious Disease"/>
            <person name="Wu L."/>
            <person name="Ma J."/>
        </authorList>
    </citation>
    <scope>NUCLEOTIDE SEQUENCE [LARGE SCALE GENOMIC DNA]</scope>
    <source>
        <strain evidence="13">KCTC 42730</strain>
    </source>
</reference>
<dbReference type="NCBIfam" id="TIGR02532">
    <property type="entry name" value="IV_pilin_GFxxxE"/>
    <property type="match status" value="1"/>
</dbReference>
<evidence type="ECO:0000256" key="9">
    <source>
        <dbReference type="RuleBase" id="RU368030"/>
    </source>
</evidence>
<dbReference type="PANTHER" id="PTHR38779:SF2">
    <property type="entry name" value="TYPE II SECRETION SYSTEM PROTEIN I-RELATED"/>
    <property type="match status" value="1"/>
</dbReference>
<dbReference type="InterPro" id="IPR012902">
    <property type="entry name" value="N_methyl_site"/>
</dbReference>
<dbReference type="Pfam" id="PF02501">
    <property type="entry name" value="T2SSI"/>
    <property type="match status" value="1"/>
</dbReference>
<evidence type="ECO:0000256" key="3">
    <source>
        <dbReference type="ARBA" id="ARBA00022475"/>
    </source>
</evidence>
<evidence type="ECO:0000259" key="11">
    <source>
        <dbReference type="Pfam" id="PF02501"/>
    </source>
</evidence>
<comment type="subunit">
    <text evidence="9">Type II secretion is composed of four main components: the outer membrane complex, the inner membrane complex, the cytoplasmic secretion ATPase and the periplasm-spanning pseudopilus.</text>
</comment>
<evidence type="ECO:0000256" key="5">
    <source>
        <dbReference type="ARBA" id="ARBA00022519"/>
    </source>
</evidence>
<evidence type="ECO:0000256" key="2">
    <source>
        <dbReference type="ARBA" id="ARBA00008358"/>
    </source>
</evidence>
<dbReference type="RefSeq" id="WP_377128820.1">
    <property type="nucleotide sequence ID" value="NZ_JBHRSD010000048.1"/>
</dbReference>
<evidence type="ECO:0000313" key="13">
    <source>
        <dbReference type="Proteomes" id="UP001595453"/>
    </source>
</evidence>
<keyword evidence="10" id="KW-0732">Signal</keyword>